<dbReference type="OrthoDB" id="1427655at2"/>
<dbReference type="EMBL" id="RQVR01000009">
    <property type="protein sequence ID" value="RRJ91094.1"/>
    <property type="molecule type" value="Genomic_DNA"/>
</dbReference>
<sequence length="216" mass="24575">MASVQALDGIYVLNLTSKKETITKEGGYFTIPARVGDSIMFSSIQFKGKTLVLDSKSWEDSLFFVKLETLINELDEVMVVQYKGFDAYSMGIISKPAKVYTPAERKLRTATGLDAKAGLSSSMTIDPLFNMLSGRTAMLKRNLEVEKKERWMNQIENLFEEQYFTDKLKIPSDHIKGFQFFAVENQRFVKTLSLKDKAMATFLIGELAKQYKETIK</sequence>
<dbReference type="Proteomes" id="UP000271937">
    <property type="component" value="Unassembled WGS sequence"/>
</dbReference>
<dbReference type="RefSeq" id="WP_125012777.1">
    <property type="nucleotide sequence ID" value="NZ_RQVR01000009.1"/>
</dbReference>
<proteinExistence type="predicted"/>
<accession>A0A3P3W8R7</accession>
<evidence type="ECO:0000313" key="1">
    <source>
        <dbReference type="EMBL" id="RRJ91094.1"/>
    </source>
</evidence>
<protein>
    <recommendedName>
        <fullName evidence="3">Carboxypeptidase-like regulatory domain-containing protein</fullName>
    </recommendedName>
</protein>
<evidence type="ECO:0000313" key="2">
    <source>
        <dbReference type="Proteomes" id="UP000271937"/>
    </source>
</evidence>
<gene>
    <name evidence="1" type="ORF">EG849_09140</name>
</gene>
<comment type="caution">
    <text evidence="1">The sequence shown here is derived from an EMBL/GenBank/DDBJ whole genome shotgun (WGS) entry which is preliminary data.</text>
</comment>
<name>A0A3P3W8R7_9FLAO</name>
<evidence type="ECO:0008006" key="3">
    <source>
        <dbReference type="Google" id="ProtNLM"/>
    </source>
</evidence>
<reference evidence="1 2" key="1">
    <citation type="submission" date="2018-11" db="EMBL/GenBank/DDBJ databases">
        <title>Flavobacterium sp. nov., YIM 102600 draft genome.</title>
        <authorList>
            <person name="Li G."/>
            <person name="Jiang Y."/>
        </authorList>
    </citation>
    <scope>NUCLEOTIDE SEQUENCE [LARGE SCALE GENOMIC DNA]</scope>
    <source>
        <strain evidence="1 2">YIM 102600</strain>
    </source>
</reference>
<keyword evidence="2" id="KW-1185">Reference proteome</keyword>
<dbReference type="AlphaFoldDB" id="A0A3P3W8R7"/>
<organism evidence="1 2">
    <name type="scientific">Flavobacterium macacae</name>
    <dbReference type="NCBI Taxonomy" id="2488993"/>
    <lineage>
        <taxon>Bacteria</taxon>
        <taxon>Pseudomonadati</taxon>
        <taxon>Bacteroidota</taxon>
        <taxon>Flavobacteriia</taxon>
        <taxon>Flavobacteriales</taxon>
        <taxon>Flavobacteriaceae</taxon>
        <taxon>Flavobacterium</taxon>
    </lineage>
</organism>